<dbReference type="Pfam" id="PF22725">
    <property type="entry name" value="GFO_IDH_MocA_C3"/>
    <property type="match status" value="1"/>
</dbReference>
<dbReference type="SUPFAM" id="SSF51735">
    <property type="entry name" value="NAD(P)-binding Rossmann-fold domains"/>
    <property type="match status" value="1"/>
</dbReference>
<gene>
    <name evidence="4" type="ORF">ACFSKU_14510</name>
</gene>
<keyword evidence="1" id="KW-0560">Oxidoreductase</keyword>
<accession>A0ABW4WZN0</accession>
<dbReference type="PANTHER" id="PTHR43818">
    <property type="entry name" value="BCDNA.GH03377"/>
    <property type="match status" value="1"/>
</dbReference>
<dbReference type="InterPro" id="IPR000683">
    <property type="entry name" value="Gfo/Idh/MocA-like_OxRdtase_N"/>
</dbReference>
<dbReference type="Gene3D" id="3.30.360.10">
    <property type="entry name" value="Dihydrodipicolinate Reductase, domain 2"/>
    <property type="match status" value="1"/>
</dbReference>
<evidence type="ECO:0000313" key="5">
    <source>
        <dbReference type="Proteomes" id="UP001597369"/>
    </source>
</evidence>
<dbReference type="Proteomes" id="UP001597369">
    <property type="component" value="Unassembled WGS sequence"/>
</dbReference>
<dbReference type="RefSeq" id="WP_377470155.1">
    <property type="nucleotide sequence ID" value="NZ_JBHUHV010000042.1"/>
</dbReference>
<dbReference type="InterPro" id="IPR036291">
    <property type="entry name" value="NAD(P)-bd_dom_sf"/>
</dbReference>
<dbReference type="InterPro" id="IPR055170">
    <property type="entry name" value="GFO_IDH_MocA-like_dom"/>
</dbReference>
<dbReference type="PRINTS" id="PR01775">
    <property type="entry name" value="GLFROXRDTASE"/>
</dbReference>
<evidence type="ECO:0000259" key="2">
    <source>
        <dbReference type="Pfam" id="PF01408"/>
    </source>
</evidence>
<evidence type="ECO:0000256" key="1">
    <source>
        <dbReference type="ARBA" id="ARBA00023002"/>
    </source>
</evidence>
<dbReference type="InterPro" id="IPR008354">
    <property type="entry name" value="Glc-Fru_OxRdtase_bac"/>
</dbReference>
<proteinExistence type="predicted"/>
<protein>
    <submittedName>
        <fullName evidence="4">Gfo/Idh/MocA family protein</fullName>
    </submittedName>
</protein>
<evidence type="ECO:0000313" key="4">
    <source>
        <dbReference type="EMBL" id="MFD2068104.1"/>
    </source>
</evidence>
<dbReference type="PANTHER" id="PTHR43818:SF11">
    <property type="entry name" value="BCDNA.GH03377"/>
    <property type="match status" value="1"/>
</dbReference>
<feature type="domain" description="Gfo/Idh/MocA-like oxidoreductase N-terminal" evidence="2">
    <location>
        <begin position="60"/>
        <end position="183"/>
    </location>
</feature>
<dbReference type="SUPFAM" id="SSF55347">
    <property type="entry name" value="Glyceraldehyde-3-phosphate dehydrogenase-like, C-terminal domain"/>
    <property type="match status" value="1"/>
</dbReference>
<feature type="domain" description="GFO/IDH/MocA-like oxidoreductase" evidence="3">
    <location>
        <begin position="192"/>
        <end position="302"/>
    </location>
</feature>
<dbReference type="EMBL" id="JBHUHV010000042">
    <property type="protein sequence ID" value="MFD2068104.1"/>
    <property type="molecule type" value="Genomic_DNA"/>
</dbReference>
<name>A0ABW4WZN0_9BACT</name>
<keyword evidence="5" id="KW-1185">Reference proteome</keyword>
<dbReference type="Gene3D" id="3.40.50.720">
    <property type="entry name" value="NAD(P)-binding Rossmann-like Domain"/>
    <property type="match status" value="1"/>
</dbReference>
<evidence type="ECO:0000259" key="3">
    <source>
        <dbReference type="Pfam" id="PF22725"/>
    </source>
</evidence>
<dbReference type="InterPro" id="IPR050463">
    <property type="entry name" value="Gfo/Idh/MocA_oxidrdct_glycsds"/>
</dbReference>
<sequence length="388" mass="42606">MGKESPFNNNRRKFIKGVSLALGTTALGIPLVSLGSCQSGNSANTEEQPGQDTSQKKKLGIALVGLGNYSTEQLAPALQETENCYLAGIVTGTPSKAKEWKNKYNIPEKNIYSYETFDQIKDNPDIDIIYIVLPNGMHAEYTIRAAQAGKHVISEKPMATSVEDAQRMIEACKQNNVSLSIGYRLHFEPHNQRVMELGQQQVYGKINKIEAADSFVFGGSPDKWRLDKQLAGGGPLMDLGVYCVQGACYTTGQKPVAVTAKFGEVTRPEYFDEVEQSISWQLEFSDGVVADCTSSYNESAGKLRGEAENGWWELDPAYSYSGIKGETSEGEMDFPQVNQQARQMDGIAQSIMDGKASRVPGEMGLRDVKILMAIYEAAQTGKRVEISY</sequence>
<reference evidence="5" key="1">
    <citation type="journal article" date="2019" name="Int. J. Syst. Evol. Microbiol.">
        <title>The Global Catalogue of Microorganisms (GCM) 10K type strain sequencing project: providing services to taxonomists for standard genome sequencing and annotation.</title>
        <authorList>
            <consortium name="The Broad Institute Genomics Platform"/>
            <consortium name="The Broad Institute Genome Sequencing Center for Infectious Disease"/>
            <person name="Wu L."/>
            <person name="Ma J."/>
        </authorList>
    </citation>
    <scope>NUCLEOTIDE SEQUENCE [LARGE SCALE GENOMIC DNA]</scope>
    <source>
        <strain evidence="5">JCM 16545</strain>
    </source>
</reference>
<comment type="caution">
    <text evidence="4">The sequence shown here is derived from an EMBL/GenBank/DDBJ whole genome shotgun (WGS) entry which is preliminary data.</text>
</comment>
<organism evidence="4 5">
    <name type="scientific">Pontibacter silvestris</name>
    <dbReference type="NCBI Taxonomy" id="2305183"/>
    <lineage>
        <taxon>Bacteria</taxon>
        <taxon>Pseudomonadati</taxon>
        <taxon>Bacteroidota</taxon>
        <taxon>Cytophagia</taxon>
        <taxon>Cytophagales</taxon>
        <taxon>Hymenobacteraceae</taxon>
        <taxon>Pontibacter</taxon>
    </lineage>
</organism>
<dbReference type="Pfam" id="PF01408">
    <property type="entry name" value="GFO_IDH_MocA"/>
    <property type="match status" value="1"/>
</dbReference>